<name>M1NK30_DESSD</name>
<dbReference type="Proteomes" id="UP000011721">
    <property type="component" value="Chromosome"/>
</dbReference>
<protein>
    <recommendedName>
        <fullName evidence="3">DUF4390 domain-containing protein</fullName>
    </recommendedName>
</protein>
<dbReference type="KEGG" id="dsf:UWK_03427"/>
<accession>M1NK30</accession>
<dbReference type="OrthoDB" id="5431158at2"/>
<gene>
    <name evidence="1" type="ordered locus">UWK_03427</name>
</gene>
<sequence length="190" mass="22548">MFRPLFRIILLLLLTLFTGIGVQAESTPKAQFKDITITTSKTHLLLFGTITNSHRTELEQALHSGIPMQFTFFIELLRIRENWPDEELVSMEFNHTLKYDTLKEEYQLEQGEQKNRKFTYKSLDEAMRAMNDINGLRVIRLSKLSPDNSYELRIKAELFKKTLPMNLHYLIPFISMWDLETDWFTIEFTY</sequence>
<dbReference type="InterPro" id="IPR025500">
    <property type="entry name" value="DUF4390"/>
</dbReference>
<dbReference type="eggNOG" id="ENOG50303IT">
    <property type="taxonomic scope" value="Bacteria"/>
</dbReference>
<evidence type="ECO:0000313" key="2">
    <source>
        <dbReference type="Proteomes" id="UP000011721"/>
    </source>
</evidence>
<dbReference type="STRING" id="1167006.UWK_03427"/>
<proteinExistence type="predicted"/>
<evidence type="ECO:0008006" key="3">
    <source>
        <dbReference type="Google" id="ProtNLM"/>
    </source>
</evidence>
<dbReference type="Pfam" id="PF14334">
    <property type="entry name" value="DUF4390"/>
    <property type="match status" value="1"/>
</dbReference>
<dbReference type="HOGENOM" id="CLU_070058_3_0_7"/>
<dbReference type="AlphaFoldDB" id="M1NK30"/>
<reference evidence="2" key="1">
    <citation type="journal article" date="2013" name="Stand. Genomic Sci.">
        <title>Complete genome sequence of Desulfocapsa sulfexigens, a marine deltaproteobacterium specialized in disproportionating inorganic sulfur compounds.</title>
        <authorList>
            <person name="Finster K.W."/>
            <person name="Kjeldsen K.U."/>
            <person name="Kube M."/>
            <person name="Reinhardt R."/>
            <person name="Mussmann M."/>
            <person name="Amann R."/>
            <person name="Schreiber L."/>
        </authorList>
    </citation>
    <scope>NUCLEOTIDE SEQUENCE [LARGE SCALE GENOMIC DNA]</scope>
    <source>
        <strain evidence="2">DSM 10523 / SB164P1</strain>
    </source>
</reference>
<organism evidence="1 2">
    <name type="scientific">Desulfocapsa sulfexigens (strain DSM 10523 / SB164P1)</name>
    <dbReference type="NCBI Taxonomy" id="1167006"/>
    <lineage>
        <taxon>Bacteria</taxon>
        <taxon>Pseudomonadati</taxon>
        <taxon>Thermodesulfobacteriota</taxon>
        <taxon>Desulfobulbia</taxon>
        <taxon>Desulfobulbales</taxon>
        <taxon>Desulfocapsaceae</taxon>
        <taxon>Desulfocapsa</taxon>
    </lineage>
</organism>
<dbReference type="EMBL" id="CP003985">
    <property type="protein sequence ID" value="AGF79944.1"/>
    <property type="molecule type" value="Genomic_DNA"/>
</dbReference>
<keyword evidence="2" id="KW-1185">Reference proteome</keyword>
<evidence type="ECO:0000313" key="1">
    <source>
        <dbReference type="EMBL" id="AGF79944.1"/>
    </source>
</evidence>